<evidence type="ECO:0000259" key="5">
    <source>
        <dbReference type="PROSITE" id="PS50931"/>
    </source>
</evidence>
<dbReference type="Pfam" id="PF00126">
    <property type="entry name" value="HTH_1"/>
    <property type="match status" value="1"/>
</dbReference>
<feature type="domain" description="HTH lysR-type" evidence="5">
    <location>
        <begin position="1"/>
        <end position="58"/>
    </location>
</feature>
<dbReference type="InterPro" id="IPR036388">
    <property type="entry name" value="WH-like_DNA-bd_sf"/>
</dbReference>
<keyword evidence="4" id="KW-0804">Transcription</keyword>
<dbReference type="InterPro" id="IPR005119">
    <property type="entry name" value="LysR_subst-bd"/>
</dbReference>
<dbReference type="Gene3D" id="1.10.10.10">
    <property type="entry name" value="Winged helix-like DNA-binding domain superfamily/Winged helix DNA-binding domain"/>
    <property type="match status" value="1"/>
</dbReference>
<evidence type="ECO:0000256" key="3">
    <source>
        <dbReference type="ARBA" id="ARBA00023125"/>
    </source>
</evidence>
<dbReference type="InterPro" id="IPR058163">
    <property type="entry name" value="LysR-type_TF_proteobact-type"/>
</dbReference>
<protein>
    <submittedName>
        <fullName evidence="6">LysR family transcriptional regulator</fullName>
    </submittedName>
</protein>
<dbReference type="GO" id="GO:0003700">
    <property type="term" value="F:DNA-binding transcription factor activity"/>
    <property type="evidence" value="ECO:0007669"/>
    <property type="project" value="InterPro"/>
</dbReference>
<dbReference type="PANTHER" id="PTHR30537">
    <property type="entry name" value="HTH-TYPE TRANSCRIPTIONAL REGULATOR"/>
    <property type="match status" value="1"/>
</dbReference>
<organism evidence="6 7">
    <name type="scientific">Pseudomonas morbosilactucae</name>
    <dbReference type="NCBI Taxonomy" id="2938197"/>
    <lineage>
        <taxon>Bacteria</taxon>
        <taxon>Pseudomonadati</taxon>
        <taxon>Pseudomonadota</taxon>
        <taxon>Gammaproteobacteria</taxon>
        <taxon>Pseudomonadales</taxon>
        <taxon>Pseudomonadaceae</taxon>
        <taxon>Pseudomonas</taxon>
    </lineage>
</organism>
<evidence type="ECO:0000256" key="1">
    <source>
        <dbReference type="ARBA" id="ARBA00009437"/>
    </source>
</evidence>
<evidence type="ECO:0000313" key="6">
    <source>
        <dbReference type="EMBL" id="MCK9798215.1"/>
    </source>
</evidence>
<sequence length="293" mass="31836">MNWDDLKFFLAVAKAHNITDAGHALKASASTVARKVAALEQALGQGLFVKNTTGYFLSEAGQALLPLALETEARFLQMQRQVAHPGSGLEGSVRIECPELMGTHLIIPGLLGFRERYPQIRFDLVNAARSSKLAHSQSDVILRLRRAESGPFTQRRVGRLAQGLFCSDAYAALQGLPGSAADLPAHSLIGWSEDMAHMPLARWLAQISDGQGLWLRVPTLNAQLQTVQAGLGIAALPAYVGHRLGLCPVLPMLTAPGAEIWLLRNQASQGLARVDRVVEHLDQWLQQHAAELQ</sequence>
<comment type="similarity">
    <text evidence="1">Belongs to the LysR transcriptional regulatory family.</text>
</comment>
<gene>
    <name evidence="6" type="ORF">M1B34_10900</name>
</gene>
<dbReference type="AlphaFoldDB" id="A0A9X2C5X4"/>
<reference evidence="6 7" key="1">
    <citation type="journal article" date="2022" name="Int. J. Syst. Evol. Microbiol.">
        <title>Pseudomonas aegrilactucae sp. nov. and Pseudomonas morbosilactucae sp. nov., pathogens causing bacterial rot of lettuce in Japan.</title>
        <authorList>
            <person name="Sawada H."/>
            <person name="Fujikawa T."/>
            <person name="Satou M."/>
        </authorList>
    </citation>
    <scope>NUCLEOTIDE SEQUENCE [LARGE SCALE GENOMIC DNA]</scope>
    <source>
        <strain evidence="6 7">MAFF 302030</strain>
    </source>
</reference>
<proteinExistence type="inferred from homology"/>
<keyword evidence="2" id="KW-0805">Transcription regulation</keyword>
<dbReference type="PROSITE" id="PS50931">
    <property type="entry name" value="HTH_LYSR"/>
    <property type="match status" value="1"/>
</dbReference>
<accession>A0A9X2C5X4</accession>
<dbReference type="EMBL" id="JALQCW010000022">
    <property type="protein sequence ID" value="MCK9798215.1"/>
    <property type="molecule type" value="Genomic_DNA"/>
</dbReference>
<dbReference type="SUPFAM" id="SSF46785">
    <property type="entry name" value="Winged helix' DNA-binding domain"/>
    <property type="match status" value="1"/>
</dbReference>
<dbReference type="Pfam" id="PF03466">
    <property type="entry name" value="LysR_substrate"/>
    <property type="match status" value="1"/>
</dbReference>
<evidence type="ECO:0000313" key="7">
    <source>
        <dbReference type="Proteomes" id="UP001155059"/>
    </source>
</evidence>
<dbReference type="PANTHER" id="PTHR30537:SF3">
    <property type="entry name" value="TRANSCRIPTIONAL REGULATORY PROTEIN"/>
    <property type="match status" value="1"/>
</dbReference>
<comment type="caution">
    <text evidence="6">The sequence shown here is derived from an EMBL/GenBank/DDBJ whole genome shotgun (WGS) entry which is preliminary data.</text>
</comment>
<dbReference type="GO" id="GO:0043565">
    <property type="term" value="F:sequence-specific DNA binding"/>
    <property type="evidence" value="ECO:0007669"/>
    <property type="project" value="TreeGrafter"/>
</dbReference>
<dbReference type="InterPro" id="IPR000847">
    <property type="entry name" value="LysR_HTH_N"/>
</dbReference>
<dbReference type="InterPro" id="IPR036390">
    <property type="entry name" value="WH_DNA-bd_sf"/>
</dbReference>
<dbReference type="Gene3D" id="3.40.190.290">
    <property type="match status" value="1"/>
</dbReference>
<evidence type="ECO:0000256" key="4">
    <source>
        <dbReference type="ARBA" id="ARBA00023163"/>
    </source>
</evidence>
<dbReference type="GO" id="GO:0006351">
    <property type="term" value="P:DNA-templated transcription"/>
    <property type="evidence" value="ECO:0007669"/>
    <property type="project" value="TreeGrafter"/>
</dbReference>
<keyword evidence="3" id="KW-0238">DNA-binding</keyword>
<dbReference type="RefSeq" id="WP_268265134.1">
    <property type="nucleotide sequence ID" value="NZ_JALQCW010000022.1"/>
</dbReference>
<dbReference type="SUPFAM" id="SSF53850">
    <property type="entry name" value="Periplasmic binding protein-like II"/>
    <property type="match status" value="1"/>
</dbReference>
<dbReference type="Proteomes" id="UP001155059">
    <property type="component" value="Unassembled WGS sequence"/>
</dbReference>
<evidence type="ECO:0000256" key="2">
    <source>
        <dbReference type="ARBA" id="ARBA00023015"/>
    </source>
</evidence>
<name>A0A9X2C5X4_9PSED</name>
<reference evidence="6 7" key="2">
    <citation type="journal article" date="2023" name="Plant Pathol.">
        <title>Dismantling and reorganizing Pseudomonas marginalis sensu#lato.</title>
        <authorList>
            <person name="Sawada H."/>
            <person name="Fujikawa T."/>
            <person name="Satou M."/>
        </authorList>
    </citation>
    <scope>NUCLEOTIDE SEQUENCE [LARGE SCALE GENOMIC DNA]</scope>
    <source>
        <strain evidence="6 7">MAFF 302030</strain>
    </source>
</reference>